<reference evidence="1" key="1">
    <citation type="submission" date="2019-03" db="EMBL/GenBank/DDBJ databases">
        <authorList>
            <person name="Mank J."/>
            <person name="Almeida P."/>
        </authorList>
    </citation>
    <scope>NUCLEOTIDE SEQUENCE</scope>
    <source>
        <strain evidence="1">78183</strain>
    </source>
</reference>
<evidence type="ECO:0000313" key="1">
    <source>
        <dbReference type="EMBL" id="VFU65342.1"/>
    </source>
</evidence>
<proteinExistence type="predicted"/>
<accession>A0A6N2NE39</accession>
<dbReference type="EMBL" id="CAADRP010002285">
    <property type="protein sequence ID" value="VFU65342.1"/>
    <property type="molecule type" value="Genomic_DNA"/>
</dbReference>
<sequence>MPLPQDLALRDQKVGKAVKSREADYVVEHIHNLAQVIPEIWVGGTGGGDQE</sequence>
<gene>
    <name evidence="1" type="ORF">SVIM_LOCUS501380</name>
</gene>
<dbReference type="AlphaFoldDB" id="A0A6N2NE39"/>
<protein>
    <submittedName>
        <fullName evidence="1">Uncharacterized protein</fullName>
    </submittedName>
</protein>
<organism evidence="1">
    <name type="scientific">Salix viminalis</name>
    <name type="common">Common osier</name>
    <name type="synonym">Basket willow</name>
    <dbReference type="NCBI Taxonomy" id="40686"/>
    <lineage>
        <taxon>Eukaryota</taxon>
        <taxon>Viridiplantae</taxon>
        <taxon>Streptophyta</taxon>
        <taxon>Embryophyta</taxon>
        <taxon>Tracheophyta</taxon>
        <taxon>Spermatophyta</taxon>
        <taxon>Magnoliopsida</taxon>
        <taxon>eudicotyledons</taxon>
        <taxon>Gunneridae</taxon>
        <taxon>Pentapetalae</taxon>
        <taxon>rosids</taxon>
        <taxon>fabids</taxon>
        <taxon>Malpighiales</taxon>
        <taxon>Salicaceae</taxon>
        <taxon>Saliceae</taxon>
        <taxon>Salix</taxon>
    </lineage>
</organism>
<name>A0A6N2NE39_SALVM</name>